<evidence type="ECO:0000256" key="4">
    <source>
        <dbReference type="ARBA" id="ARBA00022989"/>
    </source>
</evidence>
<comment type="subcellular location">
    <subcellularLocation>
        <location evidence="1">Cell membrane</location>
        <topology evidence="1">Multi-pass membrane protein</topology>
    </subcellularLocation>
</comment>
<dbReference type="SUPFAM" id="SSF56024">
    <property type="entry name" value="Phospholipase D/nuclease"/>
    <property type="match status" value="2"/>
</dbReference>
<dbReference type="RefSeq" id="WP_115858148.1">
    <property type="nucleotide sequence ID" value="NZ_QTSU01000001.1"/>
</dbReference>
<keyword evidence="2" id="KW-1003">Cell membrane</keyword>
<keyword evidence="3 6" id="KW-0812">Transmembrane</keyword>
<sequence>MHHWLTGTFAHVAASALAVLIYVLTTRAAQERRAPASAIAWVAALALLPYFALPLYLAFGRRRLTRERARARTLPAHRPHWAAELLASLGMPAAAPARTRFDADGAAALEAVLALIGGAQRSLDVCTFILGNDATGQRVLQALAAAQARGVQVRLMLDGVGSLLSARAPLRALRRSGAQVAFFRALLERPDGAPRNLRNHRKLAIADGARLWSGGRNFADEYFVDRQSVPAWLDLSFTVEGAAAADAADRFERDWRRARHLPRLPPPHQRRTDSEAADAAQFLPSGPELPEDTAQALLTAAGYRVRRRLLAVTPYFVPDEGLQMALKLAALRGVQVDIVLPARSNHRLADLARRRALRDLAAAGVRFWLHPRMLHAKVVVFDDDLAMCGSINLDLRSLFLNHEASLLFYGRGEIGWLDRWIQARIGEAQPYRPAPAGLGMDLVEGAVRAVAFQL</sequence>
<reference evidence="8 9" key="1">
    <citation type="submission" date="2018-08" db="EMBL/GenBank/DDBJ databases">
        <title>Lysobacter sp. zong2l5, whole genome shotgun sequence.</title>
        <authorList>
            <person name="Zhang X."/>
            <person name="Feng G."/>
            <person name="Zhu H."/>
        </authorList>
    </citation>
    <scope>NUCLEOTIDE SEQUENCE [LARGE SCALE GENOMIC DNA]</scope>
    <source>
        <strain evidence="9">zong2l5</strain>
    </source>
</reference>
<evidence type="ECO:0000256" key="6">
    <source>
        <dbReference type="SAM" id="Phobius"/>
    </source>
</evidence>
<organism evidence="8 9">
    <name type="scientific">Lysobacter silvisoli</name>
    <dbReference type="NCBI Taxonomy" id="2293254"/>
    <lineage>
        <taxon>Bacteria</taxon>
        <taxon>Pseudomonadati</taxon>
        <taxon>Pseudomonadota</taxon>
        <taxon>Gammaproteobacteria</taxon>
        <taxon>Lysobacterales</taxon>
        <taxon>Lysobacteraceae</taxon>
        <taxon>Lysobacter</taxon>
    </lineage>
</organism>
<dbReference type="InterPro" id="IPR001736">
    <property type="entry name" value="PLipase_D/transphosphatidylase"/>
</dbReference>
<dbReference type="Pfam" id="PF13396">
    <property type="entry name" value="PLDc_N"/>
    <property type="match status" value="1"/>
</dbReference>
<keyword evidence="9" id="KW-1185">Reference proteome</keyword>
<dbReference type="AlphaFoldDB" id="A0A371K4B0"/>
<evidence type="ECO:0000313" key="9">
    <source>
        <dbReference type="Proteomes" id="UP000264492"/>
    </source>
</evidence>
<dbReference type="GO" id="GO:0005886">
    <property type="term" value="C:plasma membrane"/>
    <property type="evidence" value="ECO:0007669"/>
    <property type="project" value="UniProtKB-SubCell"/>
</dbReference>
<proteinExistence type="predicted"/>
<dbReference type="InterPro" id="IPR027379">
    <property type="entry name" value="CLS_N"/>
</dbReference>
<dbReference type="Proteomes" id="UP000264492">
    <property type="component" value="Unassembled WGS sequence"/>
</dbReference>
<gene>
    <name evidence="8" type="ORF">DX914_06180</name>
</gene>
<evidence type="ECO:0000256" key="2">
    <source>
        <dbReference type="ARBA" id="ARBA00022475"/>
    </source>
</evidence>
<evidence type="ECO:0000259" key="7">
    <source>
        <dbReference type="PROSITE" id="PS50035"/>
    </source>
</evidence>
<evidence type="ECO:0000256" key="1">
    <source>
        <dbReference type="ARBA" id="ARBA00004651"/>
    </source>
</evidence>
<feature type="domain" description="PLD phosphodiesterase" evidence="7">
    <location>
        <begin position="195"/>
        <end position="222"/>
    </location>
</feature>
<evidence type="ECO:0000313" key="8">
    <source>
        <dbReference type="EMBL" id="RDZ28710.1"/>
    </source>
</evidence>
<comment type="caution">
    <text evidence="8">The sequence shown here is derived from an EMBL/GenBank/DDBJ whole genome shotgun (WGS) entry which is preliminary data.</text>
</comment>
<feature type="transmembrane region" description="Helical" evidence="6">
    <location>
        <begin position="38"/>
        <end position="59"/>
    </location>
</feature>
<dbReference type="SMART" id="SM00155">
    <property type="entry name" value="PLDc"/>
    <property type="match status" value="2"/>
</dbReference>
<protein>
    <submittedName>
        <fullName evidence="8">Phospholipase</fullName>
    </submittedName>
</protein>
<evidence type="ECO:0000256" key="5">
    <source>
        <dbReference type="ARBA" id="ARBA00023136"/>
    </source>
</evidence>
<dbReference type="GO" id="GO:0008808">
    <property type="term" value="F:cardiolipin synthase activity"/>
    <property type="evidence" value="ECO:0007669"/>
    <property type="project" value="TreeGrafter"/>
</dbReference>
<dbReference type="GO" id="GO:0032049">
    <property type="term" value="P:cardiolipin biosynthetic process"/>
    <property type="evidence" value="ECO:0007669"/>
    <property type="project" value="UniProtKB-ARBA"/>
</dbReference>
<dbReference type="EMBL" id="QTSU01000001">
    <property type="protein sequence ID" value="RDZ28710.1"/>
    <property type="molecule type" value="Genomic_DNA"/>
</dbReference>
<dbReference type="OrthoDB" id="9762009at2"/>
<accession>A0A371K4B0</accession>
<dbReference type="PROSITE" id="PS50035">
    <property type="entry name" value="PLD"/>
    <property type="match status" value="2"/>
</dbReference>
<dbReference type="InterPro" id="IPR025202">
    <property type="entry name" value="PLD-like_dom"/>
</dbReference>
<feature type="domain" description="PLD phosphodiesterase" evidence="7">
    <location>
        <begin position="370"/>
        <end position="397"/>
    </location>
</feature>
<dbReference type="Gene3D" id="3.30.870.10">
    <property type="entry name" value="Endonuclease Chain A"/>
    <property type="match status" value="2"/>
</dbReference>
<keyword evidence="5 6" id="KW-0472">Membrane</keyword>
<dbReference type="PANTHER" id="PTHR21248">
    <property type="entry name" value="CARDIOLIPIN SYNTHASE"/>
    <property type="match status" value="1"/>
</dbReference>
<evidence type="ECO:0000256" key="3">
    <source>
        <dbReference type="ARBA" id="ARBA00022692"/>
    </source>
</evidence>
<dbReference type="Pfam" id="PF13091">
    <property type="entry name" value="PLDc_2"/>
    <property type="match status" value="2"/>
</dbReference>
<dbReference type="PANTHER" id="PTHR21248:SF22">
    <property type="entry name" value="PHOSPHOLIPASE D"/>
    <property type="match status" value="1"/>
</dbReference>
<name>A0A371K4B0_9GAMM</name>
<keyword evidence="4 6" id="KW-1133">Transmembrane helix</keyword>